<evidence type="ECO:0000313" key="7">
    <source>
        <dbReference type="EMBL" id="CAI4002028.1"/>
    </source>
</evidence>
<dbReference type="GO" id="GO:0006364">
    <property type="term" value="P:rRNA processing"/>
    <property type="evidence" value="ECO:0007669"/>
    <property type="project" value="InterPro"/>
</dbReference>
<gene>
    <name evidence="7" type="ORF">C1SCF055_LOCUS28015</name>
</gene>
<dbReference type="GO" id="GO:0000027">
    <property type="term" value="P:ribosomal large subunit assembly"/>
    <property type="evidence" value="ECO:0007669"/>
    <property type="project" value="TreeGrafter"/>
</dbReference>
<comment type="similarity">
    <text evidence="2">Belongs to the BRX1 family.</text>
</comment>
<dbReference type="AlphaFoldDB" id="A0A9P1D1Q3"/>
<evidence type="ECO:0000256" key="3">
    <source>
        <dbReference type="ARBA" id="ARBA00022517"/>
    </source>
</evidence>
<dbReference type="Pfam" id="PF04427">
    <property type="entry name" value="Brix"/>
    <property type="match status" value="1"/>
</dbReference>
<dbReference type="InterPro" id="IPR007109">
    <property type="entry name" value="Brix"/>
</dbReference>
<protein>
    <submittedName>
        <fullName evidence="9">Ribosome biogenesis protein BRX1 homolog (Brix domain-containing protein 2) (Bx24)</fullName>
    </submittedName>
</protein>
<dbReference type="PROSITE" id="PS50833">
    <property type="entry name" value="BRIX"/>
    <property type="match status" value="1"/>
</dbReference>
<name>A0A9P1D1Q3_9DINO</name>
<evidence type="ECO:0000259" key="6">
    <source>
        <dbReference type="PROSITE" id="PS50833"/>
    </source>
</evidence>
<dbReference type="EMBL" id="CAMXCT020003025">
    <property type="protein sequence ID" value="CAL1155403.1"/>
    <property type="molecule type" value="Genomic_DNA"/>
</dbReference>
<dbReference type="GO" id="GO:0005730">
    <property type="term" value="C:nucleolus"/>
    <property type="evidence" value="ECO:0007669"/>
    <property type="project" value="UniProtKB-SubCell"/>
</dbReference>
<evidence type="ECO:0000256" key="2">
    <source>
        <dbReference type="ARBA" id="ARBA00006369"/>
    </source>
</evidence>
<evidence type="ECO:0000313" key="9">
    <source>
        <dbReference type="EMBL" id="CAL4789340.1"/>
    </source>
</evidence>
<dbReference type="Proteomes" id="UP001152797">
    <property type="component" value="Unassembled WGS sequence"/>
</dbReference>
<comment type="caution">
    <text evidence="7">The sequence shown here is derived from an EMBL/GenBank/DDBJ whole genome shotgun (WGS) entry which is preliminary data.</text>
</comment>
<keyword evidence="10" id="KW-1185">Reference proteome</keyword>
<accession>A0A9P1D1Q3</accession>
<reference evidence="7" key="1">
    <citation type="submission" date="2022-10" db="EMBL/GenBank/DDBJ databases">
        <authorList>
            <person name="Chen Y."/>
            <person name="Dougan E. K."/>
            <person name="Chan C."/>
            <person name="Rhodes N."/>
            <person name="Thang M."/>
        </authorList>
    </citation>
    <scope>NUCLEOTIDE SEQUENCE</scope>
</reference>
<evidence type="ECO:0000256" key="5">
    <source>
        <dbReference type="SAM" id="MobiDB-lite"/>
    </source>
</evidence>
<evidence type="ECO:0000256" key="4">
    <source>
        <dbReference type="ARBA" id="ARBA00023242"/>
    </source>
</evidence>
<dbReference type="PANTHER" id="PTHR13634:SF0">
    <property type="entry name" value="RIBOSOME BIOGENESIS PROTEIN BRX1 HOMOLOG"/>
    <property type="match status" value="1"/>
</dbReference>
<keyword evidence="4" id="KW-0539">Nucleus</keyword>
<dbReference type="SMART" id="SM00879">
    <property type="entry name" value="Brix"/>
    <property type="match status" value="1"/>
</dbReference>
<feature type="compositionally biased region" description="Basic and acidic residues" evidence="5">
    <location>
        <begin position="249"/>
        <end position="259"/>
    </location>
</feature>
<sequence length="272" mass="32213">MADATYIQKDTRWRNKQRSLVFCSRGVTARFRHLCDDIRKMMPHHKTEAKFEKRSNFNEINEICELKNCNNVVFFEARKREDLYLWVGRVPSGPSMKFQVLNVHTTQEVRLAGNCLLGSRPILYFDKNFNNVSYLKLIKEVFTQVFGTPRNHPKSKPFHDHIMCFYWLDKKIWFRHYQISPETPEDANKPEKQVLTEIGPRFVLDPIRIFGGSFSGQTLYLNPHYMSPTALRVQARKLLKNPYVKKLEDKEKLEQRKQENQLPEDPVDETFA</sequence>
<feature type="region of interest" description="Disordered" evidence="5">
    <location>
        <begin position="249"/>
        <end position="272"/>
    </location>
</feature>
<evidence type="ECO:0000313" key="8">
    <source>
        <dbReference type="EMBL" id="CAL1155403.1"/>
    </source>
</evidence>
<comment type="subcellular location">
    <subcellularLocation>
        <location evidence="1">Nucleus</location>
        <location evidence="1">Nucleolus</location>
    </subcellularLocation>
</comment>
<dbReference type="SUPFAM" id="SSF52954">
    <property type="entry name" value="Class II aaRS ABD-related"/>
    <property type="match status" value="1"/>
</dbReference>
<feature type="domain" description="Brix" evidence="6">
    <location>
        <begin position="17"/>
        <end position="215"/>
    </location>
</feature>
<organism evidence="7">
    <name type="scientific">Cladocopium goreaui</name>
    <dbReference type="NCBI Taxonomy" id="2562237"/>
    <lineage>
        <taxon>Eukaryota</taxon>
        <taxon>Sar</taxon>
        <taxon>Alveolata</taxon>
        <taxon>Dinophyceae</taxon>
        <taxon>Suessiales</taxon>
        <taxon>Symbiodiniaceae</taxon>
        <taxon>Cladocopium</taxon>
    </lineage>
</organism>
<dbReference type="PANTHER" id="PTHR13634">
    <property type="entry name" value="RIBOSOME BIOGENESIS PROTEIN BRIX"/>
    <property type="match status" value="1"/>
</dbReference>
<evidence type="ECO:0000256" key="1">
    <source>
        <dbReference type="ARBA" id="ARBA00004604"/>
    </source>
</evidence>
<dbReference type="EMBL" id="CAMXCT030003025">
    <property type="protein sequence ID" value="CAL4789340.1"/>
    <property type="molecule type" value="Genomic_DNA"/>
</dbReference>
<keyword evidence="3" id="KW-0690">Ribosome biogenesis</keyword>
<dbReference type="OrthoDB" id="1638493at2759"/>
<reference evidence="8" key="2">
    <citation type="submission" date="2024-04" db="EMBL/GenBank/DDBJ databases">
        <authorList>
            <person name="Chen Y."/>
            <person name="Shah S."/>
            <person name="Dougan E. K."/>
            <person name="Thang M."/>
            <person name="Chan C."/>
        </authorList>
    </citation>
    <scope>NUCLEOTIDE SEQUENCE [LARGE SCALE GENOMIC DNA]</scope>
</reference>
<proteinExistence type="inferred from homology"/>
<dbReference type="EMBL" id="CAMXCT010003025">
    <property type="protein sequence ID" value="CAI4002028.1"/>
    <property type="molecule type" value="Genomic_DNA"/>
</dbReference>
<evidence type="ECO:0000313" key="10">
    <source>
        <dbReference type="Proteomes" id="UP001152797"/>
    </source>
</evidence>
<dbReference type="InterPro" id="IPR026532">
    <property type="entry name" value="BRX1"/>
</dbReference>
<dbReference type="GO" id="GO:0019843">
    <property type="term" value="F:rRNA binding"/>
    <property type="evidence" value="ECO:0007669"/>
    <property type="project" value="InterPro"/>
</dbReference>